<keyword evidence="2" id="KW-1185">Reference proteome</keyword>
<reference evidence="3" key="1">
    <citation type="submission" date="2016-11" db="UniProtKB">
        <authorList>
            <consortium name="WormBaseParasite"/>
        </authorList>
    </citation>
    <scope>IDENTIFICATION</scope>
</reference>
<organism evidence="2 3">
    <name type="scientific">Steinernema glaseri</name>
    <dbReference type="NCBI Taxonomy" id="37863"/>
    <lineage>
        <taxon>Eukaryota</taxon>
        <taxon>Metazoa</taxon>
        <taxon>Ecdysozoa</taxon>
        <taxon>Nematoda</taxon>
        <taxon>Chromadorea</taxon>
        <taxon>Rhabditida</taxon>
        <taxon>Tylenchina</taxon>
        <taxon>Panagrolaimomorpha</taxon>
        <taxon>Strongyloidoidea</taxon>
        <taxon>Steinernematidae</taxon>
        <taxon>Steinernema</taxon>
    </lineage>
</organism>
<keyword evidence="1" id="KW-0472">Membrane</keyword>
<evidence type="ECO:0000313" key="3">
    <source>
        <dbReference type="WBParaSite" id="L893_g1956.t1"/>
    </source>
</evidence>
<name>A0A1I7YTK0_9BILA</name>
<feature type="transmembrane region" description="Helical" evidence="1">
    <location>
        <begin position="93"/>
        <end position="111"/>
    </location>
</feature>
<proteinExistence type="predicted"/>
<protein>
    <submittedName>
        <fullName evidence="3">G_PROTEIN_RECEP_F1_2 domain-containing protein</fullName>
    </submittedName>
</protein>
<evidence type="ECO:0000256" key="1">
    <source>
        <dbReference type="SAM" id="Phobius"/>
    </source>
</evidence>
<evidence type="ECO:0000313" key="2">
    <source>
        <dbReference type="Proteomes" id="UP000095287"/>
    </source>
</evidence>
<sequence length="370" mass="42538">MIQRSEREVDVAKLCLIFIGTFIIAAILFMSFRMRRGQLYKTYTIALFSAYVPALVTHPIVLLIYGEQNYNLVRMRWPERLYMIFKNFTHAQYEMNSLIFLLLAFIMYSNLSFTTTALSEQNFPFLFASSYATIILLVTVRTILNGFIMSYHGRMEPPAGLESAGDVFEYAIQCLRVIPYILIWILMGVSVAKVVWDWKKGRKIADKRLYARNRKLLMSALGFLVLPQILHLPVVAVSCLDIYEKAMGFHNMSVSLEYLSNSLRDWAIHAKQGKFQKRKASQHFPPSPLTIPISVPHRRPFAVRPSRLPSLPRHHLRLSDSERLRGLRRAPAKYTVSDDVPCDENLLCLIPVICDSVLACDDGQEIRRSN</sequence>
<dbReference type="Proteomes" id="UP000095287">
    <property type="component" value="Unplaced"/>
</dbReference>
<feature type="transmembrane region" description="Helical" evidence="1">
    <location>
        <begin position="177"/>
        <end position="196"/>
    </location>
</feature>
<feature type="transmembrane region" description="Helical" evidence="1">
    <location>
        <begin position="123"/>
        <end position="144"/>
    </location>
</feature>
<keyword evidence="1" id="KW-0812">Transmembrane</keyword>
<feature type="transmembrane region" description="Helical" evidence="1">
    <location>
        <begin position="216"/>
        <end position="243"/>
    </location>
</feature>
<feature type="transmembrane region" description="Helical" evidence="1">
    <location>
        <begin position="12"/>
        <end position="32"/>
    </location>
</feature>
<dbReference type="WBParaSite" id="L893_g1956.t1">
    <property type="protein sequence ID" value="L893_g1956.t1"/>
    <property type="gene ID" value="L893_g1956"/>
</dbReference>
<keyword evidence="1" id="KW-1133">Transmembrane helix</keyword>
<accession>A0A1I7YTK0</accession>
<feature type="transmembrane region" description="Helical" evidence="1">
    <location>
        <begin position="44"/>
        <end position="66"/>
    </location>
</feature>
<dbReference type="AlphaFoldDB" id="A0A1I7YTK0"/>